<dbReference type="AlphaFoldDB" id="A0A3G9JTU1"/>
<organism evidence="4 5">
    <name type="scientific">Intestinibaculum porci</name>
    <dbReference type="NCBI Taxonomy" id="2487118"/>
    <lineage>
        <taxon>Bacteria</taxon>
        <taxon>Bacillati</taxon>
        <taxon>Bacillota</taxon>
        <taxon>Erysipelotrichia</taxon>
        <taxon>Erysipelotrichales</taxon>
        <taxon>Erysipelotrichaceae</taxon>
        <taxon>Intestinibaculum</taxon>
    </lineage>
</organism>
<evidence type="ECO:0000256" key="1">
    <source>
        <dbReference type="ARBA" id="ARBA00023125"/>
    </source>
</evidence>
<dbReference type="PANTHER" id="PTHR43479">
    <property type="entry name" value="ACREF/ENVCD OPERON REPRESSOR-RELATED"/>
    <property type="match status" value="1"/>
</dbReference>
<name>A0A3G9JTU1_9FIRM</name>
<proteinExistence type="predicted"/>
<feature type="DNA-binding region" description="H-T-H motif" evidence="2">
    <location>
        <begin position="35"/>
        <end position="54"/>
    </location>
</feature>
<evidence type="ECO:0000313" key="5">
    <source>
        <dbReference type="Proteomes" id="UP000268059"/>
    </source>
</evidence>
<dbReference type="Gene3D" id="1.10.357.10">
    <property type="entry name" value="Tetracycline Repressor, domain 2"/>
    <property type="match status" value="1"/>
</dbReference>
<protein>
    <submittedName>
        <fullName evidence="4">TetR family transcriptional regulator</fullName>
    </submittedName>
</protein>
<gene>
    <name evidence="4" type="ORF">SG0102_29520</name>
</gene>
<sequence>MKNMKKTDRRVRKTRTLLKNGLIKLMKEKSIKEITVQELVDEVDINRSTFYLHYKDIYDLVEQLEQEVFDSFKMLINDFGEKKEDEKFLIALYQNIENYGDLAQALISSHGDMSFVHRLIMTIRGEIAPYVEDIITQKSDIQNEYIYEYCLFGTLGLIKKWMDRGFQETAEVMAKVTNQLLIENINQGNVSHG</sequence>
<dbReference type="OrthoDB" id="9810250at2"/>
<evidence type="ECO:0000313" key="4">
    <source>
        <dbReference type="EMBL" id="BBH28018.1"/>
    </source>
</evidence>
<dbReference type="PANTHER" id="PTHR43479:SF7">
    <property type="entry name" value="TETR-FAMILY TRANSCRIPTIONAL REGULATOR"/>
    <property type="match status" value="1"/>
</dbReference>
<dbReference type="EMBL" id="AP019309">
    <property type="protein sequence ID" value="BBH28018.1"/>
    <property type="molecule type" value="Genomic_DNA"/>
</dbReference>
<dbReference type="Pfam" id="PF14278">
    <property type="entry name" value="TetR_C_8"/>
    <property type="match status" value="1"/>
</dbReference>
<dbReference type="InterPro" id="IPR039532">
    <property type="entry name" value="TetR_C_Firmicutes"/>
</dbReference>
<keyword evidence="5" id="KW-1185">Reference proteome</keyword>
<evidence type="ECO:0000256" key="2">
    <source>
        <dbReference type="PROSITE-ProRule" id="PRU00335"/>
    </source>
</evidence>
<dbReference type="InterPro" id="IPR009057">
    <property type="entry name" value="Homeodomain-like_sf"/>
</dbReference>
<dbReference type="KEGG" id="ebm:SG0102_29520"/>
<reference evidence="4 5" key="1">
    <citation type="submission" date="2018-11" db="EMBL/GenBank/DDBJ databases">
        <title>Novel Erysipelotrichaceae bacterium isolated from small intestine of a swine.</title>
        <authorList>
            <person name="Kim J.S."/>
            <person name="Choe H."/>
            <person name="Lee Y.R."/>
            <person name="Kim K.M."/>
            <person name="Park D.S."/>
        </authorList>
    </citation>
    <scope>NUCLEOTIDE SEQUENCE [LARGE SCALE GENOMIC DNA]</scope>
    <source>
        <strain evidence="4 5">SG0102</strain>
    </source>
</reference>
<keyword evidence="1 2" id="KW-0238">DNA-binding</keyword>
<dbReference type="SUPFAM" id="SSF46689">
    <property type="entry name" value="Homeodomain-like"/>
    <property type="match status" value="1"/>
</dbReference>
<evidence type="ECO:0000259" key="3">
    <source>
        <dbReference type="PROSITE" id="PS50977"/>
    </source>
</evidence>
<feature type="domain" description="HTH tetR-type" evidence="3">
    <location>
        <begin position="12"/>
        <end position="72"/>
    </location>
</feature>
<dbReference type="InterPro" id="IPR050624">
    <property type="entry name" value="HTH-type_Tx_Regulator"/>
</dbReference>
<accession>A0A3G9JTU1</accession>
<dbReference type="Proteomes" id="UP000268059">
    <property type="component" value="Chromosome"/>
</dbReference>
<dbReference type="GO" id="GO:0003677">
    <property type="term" value="F:DNA binding"/>
    <property type="evidence" value="ECO:0007669"/>
    <property type="project" value="UniProtKB-UniRule"/>
</dbReference>
<dbReference type="InterPro" id="IPR001647">
    <property type="entry name" value="HTH_TetR"/>
</dbReference>
<dbReference type="PROSITE" id="PS50977">
    <property type="entry name" value="HTH_TETR_2"/>
    <property type="match status" value="1"/>
</dbReference>
<dbReference type="InParanoid" id="A0A3G9JTU1"/>